<dbReference type="InterPro" id="IPR050624">
    <property type="entry name" value="HTH-type_Tx_Regulator"/>
</dbReference>
<dbReference type="PATRIC" id="fig|1280951.3.peg.3515"/>
<dbReference type="Proteomes" id="UP000025061">
    <property type="component" value="Unassembled WGS sequence"/>
</dbReference>
<dbReference type="Gene3D" id="1.10.357.10">
    <property type="entry name" value="Tetracycline Repressor, domain 2"/>
    <property type="match status" value="1"/>
</dbReference>
<evidence type="ECO:0000256" key="2">
    <source>
        <dbReference type="PROSITE-ProRule" id="PRU00335"/>
    </source>
</evidence>
<evidence type="ECO:0000313" key="4">
    <source>
        <dbReference type="EMBL" id="KCZ84007.1"/>
    </source>
</evidence>
<dbReference type="PRINTS" id="PR00455">
    <property type="entry name" value="HTHTETR"/>
</dbReference>
<dbReference type="SUPFAM" id="SSF46689">
    <property type="entry name" value="Homeodomain-like"/>
    <property type="match status" value="1"/>
</dbReference>
<keyword evidence="1 2" id="KW-0238">DNA-binding</keyword>
<protein>
    <submittedName>
        <fullName evidence="4">Transcriptional regulator PhaD</fullName>
    </submittedName>
</protein>
<evidence type="ECO:0000313" key="5">
    <source>
        <dbReference type="Proteomes" id="UP000025061"/>
    </source>
</evidence>
<organism evidence="4 5">
    <name type="scientific">Hyphomonas hirschiana VP5</name>
    <dbReference type="NCBI Taxonomy" id="1280951"/>
    <lineage>
        <taxon>Bacteria</taxon>
        <taxon>Pseudomonadati</taxon>
        <taxon>Pseudomonadota</taxon>
        <taxon>Alphaproteobacteria</taxon>
        <taxon>Hyphomonadales</taxon>
        <taxon>Hyphomonadaceae</taxon>
        <taxon>Hyphomonas</taxon>
    </lineage>
</organism>
<name>A0A059F6W5_9PROT</name>
<dbReference type="RefSeq" id="WP_011647023.1">
    <property type="nucleotide sequence ID" value="NZ_ARYI01000025.1"/>
</dbReference>
<feature type="domain" description="HTH tetR-type" evidence="3">
    <location>
        <begin position="1"/>
        <end position="61"/>
    </location>
</feature>
<sequence>MKTRDRILQVSLLLFNEEGEAQLSSVDVANALEISPGNLYYHFKGKDAIIRALYERFEEEMRVILRGSSGGVASIEDNWVYIYILLEEIYDFRFFYRDLAGLIARYPDLAGRFRALIAEKRQTILRILDDLARLDVIDIDPRLMPPLTDQIITTLTFWLAGDSLTRESHDGPALIHKTVFQVMCLIVPYMGKDGHGALSGMIRHFKETQS</sequence>
<dbReference type="AlphaFoldDB" id="A0A059F6W5"/>
<dbReference type="InterPro" id="IPR025722">
    <property type="entry name" value="TetR"/>
</dbReference>
<dbReference type="GO" id="GO:0003677">
    <property type="term" value="F:DNA binding"/>
    <property type="evidence" value="ECO:0007669"/>
    <property type="project" value="UniProtKB-UniRule"/>
</dbReference>
<feature type="DNA-binding region" description="H-T-H motif" evidence="2">
    <location>
        <begin position="24"/>
        <end position="43"/>
    </location>
</feature>
<dbReference type="EMBL" id="ARYI01000025">
    <property type="protein sequence ID" value="KCZ84007.1"/>
    <property type="molecule type" value="Genomic_DNA"/>
</dbReference>
<dbReference type="OrthoDB" id="9811084at2"/>
<dbReference type="PROSITE" id="PS50977">
    <property type="entry name" value="HTH_TETR_2"/>
    <property type="match status" value="1"/>
</dbReference>
<keyword evidence="5" id="KW-1185">Reference proteome</keyword>
<dbReference type="Pfam" id="PF00440">
    <property type="entry name" value="TetR_N"/>
    <property type="match status" value="1"/>
</dbReference>
<gene>
    <name evidence="4" type="ORF">HHI_17458</name>
</gene>
<proteinExistence type="predicted"/>
<dbReference type="PANTHER" id="PTHR43479:SF12">
    <property type="entry name" value="TRANSCRIPTIONAL REGULATORY PROTEIN"/>
    <property type="match status" value="1"/>
</dbReference>
<dbReference type="InterPro" id="IPR009057">
    <property type="entry name" value="Homeodomain-like_sf"/>
</dbReference>
<dbReference type="InterPro" id="IPR001647">
    <property type="entry name" value="HTH_TetR"/>
</dbReference>
<reference evidence="4 5" key="1">
    <citation type="submission" date="2013-04" db="EMBL/GenBank/DDBJ databases">
        <title>Hyphomonas hirschiana VP5 Genome Sequencing.</title>
        <authorList>
            <person name="Lai Q."/>
            <person name="Shao Z."/>
        </authorList>
    </citation>
    <scope>NUCLEOTIDE SEQUENCE [LARGE SCALE GENOMIC DNA]</scope>
    <source>
        <strain evidence="4 5">VP5</strain>
    </source>
</reference>
<evidence type="ECO:0000259" key="3">
    <source>
        <dbReference type="PROSITE" id="PS50977"/>
    </source>
</evidence>
<dbReference type="PANTHER" id="PTHR43479">
    <property type="entry name" value="ACREF/ENVCD OPERON REPRESSOR-RELATED"/>
    <property type="match status" value="1"/>
</dbReference>
<comment type="caution">
    <text evidence="4">The sequence shown here is derived from an EMBL/GenBank/DDBJ whole genome shotgun (WGS) entry which is preliminary data.</text>
</comment>
<accession>A0A059F6W5</accession>
<evidence type="ECO:0000256" key="1">
    <source>
        <dbReference type="ARBA" id="ARBA00023125"/>
    </source>
</evidence>
<dbReference type="Pfam" id="PF13972">
    <property type="entry name" value="TetR"/>
    <property type="match status" value="1"/>
</dbReference>